<dbReference type="Pfam" id="PF13573">
    <property type="entry name" value="SprB"/>
    <property type="match status" value="2"/>
</dbReference>
<dbReference type="PANTHER" id="PTHR46534:SF1">
    <property type="entry name" value="IGGFC-BINDING PROTEIN N-TERMINAL DOMAIN-CONTAINING PROTEIN"/>
    <property type="match status" value="1"/>
</dbReference>
<proteinExistence type="predicted"/>
<dbReference type="PROSITE" id="PS50093">
    <property type="entry name" value="PKD"/>
    <property type="match status" value="1"/>
</dbReference>
<keyword evidence="4" id="KW-1185">Reference proteome</keyword>
<dbReference type="Pfam" id="PF13585">
    <property type="entry name" value="CHU_C"/>
    <property type="match status" value="1"/>
</dbReference>
<gene>
    <name evidence="3" type="ORF">ACFOUP_15430</name>
</gene>
<evidence type="ECO:0000313" key="3">
    <source>
        <dbReference type="EMBL" id="MFC3977779.1"/>
    </source>
</evidence>
<comment type="caution">
    <text evidence="3">The sequence shown here is derived from an EMBL/GenBank/DDBJ whole genome shotgun (WGS) entry which is preliminary data.</text>
</comment>
<sequence>MKYIALIISFFLITTESFAQFPTIGKEFWVGYMANNGSPGAMDVGSVLISAYEPTTGEIIYNGVIIPFELGIGENYTHVFDEFDALHRNSEVIDSKSIYIHASGKISVHAFNERTINHRSTDGTIILPSTSLGKDYYITSHYETVSGSETTDGQNLNNESAFLIIAIENNTRVEIQYARGTDDIPFPAPFTIELDAGETYQVLKKYDMTGTRVRVIGDNAADCNNIAVFGGNKWTAVGNCGEQNDHLFQQMYPISTWGTSFTHISLAQRTSGELLKIVSSQPNTQVEVNGDLYNINQAGSYVSIPIGPDQTASVNSNNPISVTVFARSQACNSAGSNPNIGDPFMITYQANNQLLYESYFRPLTDRSNIPIHHLNLITKTASTNQTILNGENIGNEFNPVPFNPEYAYARITLEELDYHLTNPDGFIGYVYGFGNLDSYGFSLGANFDNLEFEVDSEYDFEVFGEKVACLNSEGTWTIEPSNERFTYFLWNFGDGSDIKEGQTVSHTYESPGTYEVMVTASISPNSCEDQENVFFELTVESLNGEVTGPEISCPNIEFLTYTFDAYRDFDRVEWLISGGTISNIEDYSATVNWGDSNDEAWIKAIPFSPLGCPGDTIEYRVKILEKLEPKAPLGFEAICFDQSVTYEYSVAEEVSGRNYQWFINGGEIVSQDNLPTIEVNWSTPGITGEIWYQEVSSTNQSCEGTSDPLFVDVWNAFALENITIIDQFCSGQDRGVIEISVSGGIPPFNYRWHEIPGLSENKASNLAPGLYSVTISDQNGCQISLNDLEINASPSILVSPITTIQTSCHDSSDGLHIFEIEEGLGPFRVENASFENNQWILEGLSSGNHEIVIYDNNECSITHRFFVGSPSPLVVNIEIDKLTCPNESTGKLSATASGGSAPYEFTWIEANAIGRTLSNVPIGSYTVSVKDANGCEVITTTTMSEADPVVRLATGLNPTEELFEPISDCPLTFQMYIYNRWGELVYSGNSGWDGTLKGKNIAGGTYAYKVEYFYLKDGLQMRNVTNGSVTIIQ</sequence>
<dbReference type="InterPro" id="IPR035234">
    <property type="entry name" value="IgGFc-bd_N"/>
</dbReference>
<feature type="signal peptide" evidence="1">
    <location>
        <begin position="1"/>
        <end position="19"/>
    </location>
</feature>
<evidence type="ECO:0000256" key="1">
    <source>
        <dbReference type="SAM" id="SignalP"/>
    </source>
</evidence>
<dbReference type="InterPro" id="IPR013783">
    <property type="entry name" value="Ig-like_fold"/>
</dbReference>
<dbReference type="InterPro" id="IPR025667">
    <property type="entry name" value="SprB_repeat"/>
</dbReference>
<dbReference type="Proteomes" id="UP001595766">
    <property type="component" value="Unassembled WGS sequence"/>
</dbReference>
<feature type="domain" description="PKD" evidence="2">
    <location>
        <begin position="488"/>
        <end position="521"/>
    </location>
</feature>
<feature type="chain" id="PRO_5046398700" evidence="1">
    <location>
        <begin position="20"/>
        <end position="1033"/>
    </location>
</feature>
<reference evidence="4" key="1">
    <citation type="journal article" date="2019" name="Int. J. Syst. Evol. Microbiol.">
        <title>The Global Catalogue of Microorganisms (GCM) 10K type strain sequencing project: providing services to taxonomists for standard genome sequencing and annotation.</title>
        <authorList>
            <consortium name="The Broad Institute Genomics Platform"/>
            <consortium name="The Broad Institute Genome Sequencing Center for Infectious Disease"/>
            <person name="Wu L."/>
            <person name="Ma J."/>
        </authorList>
    </citation>
    <scope>NUCLEOTIDE SEQUENCE [LARGE SCALE GENOMIC DNA]</scope>
    <source>
        <strain evidence="4">CECT 8551</strain>
    </source>
</reference>
<dbReference type="CDD" id="cd00146">
    <property type="entry name" value="PKD"/>
    <property type="match status" value="1"/>
</dbReference>
<protein>
    <submittedName>
        <fullName evidence="3">PKD domain-containing protein</fullName>
    </submittedName>
</protein>
<keyword evidence="1" id="KW-0732">Signal</keyword>
<dbReference type="RefSeq" id="WP_241294627.1">
    <property type="nucleotide sequence ID" value="NZ_JAKZGR010000007.1"/>
</dbReference>
<dbReference type="InterPro" id="IPR000601">
    <property type="entry name" value="PKD_dom"/>
</dbReference>
<evidence type="ECO:0000259" key="2">
    <source>
        <dbReference type="PROSITE" id="PS50093"/>
    </source>
</evidence>
<name>A0ABV8EQ98_9BACT</name>
<dbReference type="SUPFAM" id="SSF49299">
    <property type="entry name" value="PKD domain"/>
    <property type="match status" value="1"/>
</dbReference>
<dbReference type="InterPro" id="IPR035986">
    <property type="entry name" value="PKD_dom_sf"/>
</dbReference>
<dbReference type="Pfam" id="PF18911">
    <property type="entry name" value="PKD_4"/>
    <property type="match status" value="1"/>
</dbReference>
<organism evidence="3 4">
    <name type="scientific">Belliella kenyensis</name>
    <dbReference type="NCBI Taxonomy" id="1472724"/>
    <lineage>
        <taxon>Bacteria</taxon>
        <taxon>Pseudomonadati</taxon>
        <taxon>Bacteroidota</taxon>
        <taxon>Cytophagia</taxon>
        <taxon>Cytophagales</taxon>
        <taxon>Cyclobacteriaceae</taxon>
        <taxon>Belliella</taxon>
    </lineage>
</organism>
<dbReference type="Pfam" id="PF17517">
    <property type="entry name" value="IgGFc_binding"/>
    <property type="match status" value="1"/>
</dbReference>
<dbReference type="Gene3D" id="2.60.40.10">
    <property type="entry name" value="Immunoglobulins"/>
    <property type="match status" value="1"/>
</dbReference>
<dbReference type="PANTHER" id="PTHR46534">
    <property type="entry name" value="IGGFC_BINDING DOMAIN-CONTAINING PROTEIN"/>
    <property type="match status" value="1"/>
</dbReference>
<accession>A0ABV8EQ98</accession>
<dbReference type="EMBL" id="JBHSAV010000059">
    <property type="protein sequence ID" value="MFC3977779.1"/>
    <property type="molecule type" value="Genomic_DNA"/>
</dbReference>
<evidence type="ECO:0000313" key="4">
    <source>
        <dbReference type="Proteomes" id="UP001595766"/>
    </source>
</evidence>